<keyword evidence="6 8" id="KW-1133">Transmembrane helix</keyword>
<feature type="transmembrane region" description="Helical" evidence="8">
    <location>
        <begin position="338"/>
        <end position="358"/>
    </location>
</feature>
<evidence type="ECO:0000256" key="5">
    <source>
        <dbReference type="ARBA" id="ARBA00022692"/>
    </source>
</evidence>
<evidence type="ECO:0000256" key="2">
    <source>
        <dbReference type="ARBA" id="ARBA00022475"/>
    </source>
</evidence>
<dbReference type="RefSeq" id="WP_259481452.1">
    <property type="nucleotide sequence ID" value="NZ_BAAAQY010000014.1"/>
</dbReference>
<accession>A0ABN3E4Y4</accession>
<keyword evidence="4" id="KW-0808">Transferase</keyword>
<feature type="transmembrane region" description="Helical" evidence="8">
    <location>
        <begin position="208"/>
        <end position="230"/>
    </location>
</feature>
<feature type="transmembrane region" description="Helical" evidence="8">
    <location>
        <begin position="308"/>
        <end position="326"/>
    </location>
</feature>
<keyword evidence="3" id="KW-0328">Glycosyltransferase</keyword>
<evidence type="ECO:0000256" key="4">
    <source>
        <dbReference type="ARBA" id="ARBA00022679"/>
    </source>
</evidence>
<comment type="caution">
    <text evidence="10">The sequence shown here is derived from an EMBL/GenBank/DDBJ whole genome shotgun (WGS) entry which is preliminary data.</text>
</comment>
<feature type="transmembrane region" description="Helical" evidence="8">
    <location>
        <begin position="114"/>
        <end position="143"/>
    </location>
</feature>
<keyword evidence="11" id="KW-1185">Reference proteome</keyword>
<reference evidence="10 11" key="1">
    <citation type="journal article" date="2019" name="Int. J. Syst. Evol. Microbiol.">
        <title>The Global Catalogue of Microorganisms (GCM) 10K type strain sequencing project: providing services to taxonomists for standard genome sequencing and annotation.</title>
        <authorList>
            <consortium name="The Broad Institute Genomics Platform"/>
            <consortium name="The Broad Institute Genome Sequencing Center for Infectious Disease"/>
            <person name="Wu L."/>
            <person name="Ma J."/>
        </authorList>
    </citation>
    <scope>NUCLEOTIDE SEQUENCE [LARGE SCALE GENOMIC DNA]</scope>
    <source>
        <strain evidence="10 11">JCM 16117</strain>
    </source>
</reference>
<name>A0ABN3E4Y4_9MICO</name>
<dbReference type="Pfam" id="PF13231">
    <property type="entry name" value="PMT_2"/>
    <property type="match status" value="1"/>
</dbReference>
<evidence type="ECO:0000256" key="3">
    <source>
        <dbReference type="ARBA" id="ARBA00022676"/>
    </source>
</evidence>
<dbReference type="PANTHER" id="PTHR33908">
    <property type="entry name" value="MANNOSYLTRANSFERASE YKCB-RELATED"/>
    <property type="match status" value="1"/>
</dbReference>
<dbReference type="InterPro" id="IPR050297">
    <property type="entry name" value="LipidA_mod_glycosyltrf_83"/>
</dbReference>
<feature type="transmembrane region" description="Helical" evidence="8">
    <location>
        <begin position="163"/>
        <end position="196"/>
    </location>
</feature>
<evidence type="ECO:0000256" key="7">
    <source>
        <dbReference type="ARBA" id="ARBA00023136"/>
    </source>
</evidence>
<evidence type="ECO:0000313" key="10">
    <source>
        <dbReference type="EMBL" id="GAA2248699.1"/>
    </source>
</evidence>
<evidence type="ECO:0000259" key="9">
    <source>
        <dbReference type="Pfam" id="PF13231"/>
    </source>
</evidence>
<gene>
    <name evidence="10" type="ORF">GCM10009851_37680</name>
</gene>
<feature type="transmembrane region" description="Helical" evidence="8">
    <location>
        <begin position="21"/>
        <end position="43"/>
    </location>
</feature>
<feature type="domain" description="Glycosyltransferase RgtA/B/C/D-like" evidence="9">
    <location>
        <begin position="61"/>
        <end position="224"/>
    </location>
</feature>
<proteinExistence type="predicted"/>
<evidence type="ECO:0000256" key="1">
    <source>
        <dbReference type="ARBA" id="ARBA00004651"/>
    </source>
</evidence>
<dbReference type="EMBL" id="BAAAQY010000014">
    <property type="protein sequence ID" value="GAA2248699.1"/>
    <property type="molecule type" value="Genomic_DNA"/>
</dbReference>
<feature type="transmembrane region" description="Helical" evidence="8">
    <location>
        <begin position="250"/>
        <end position="275"/>
    </location>
</feature>
<keyword evidence="7 8" id="KW-0472">Membrane</keyword>
<dbReference type="Proteomes" id="UP001500929">
    <property type="component" value="Unassembled WGS sequence"/>
</dbReference>
<feature type="transmembrane region" description="Helical" evidence="8">
    <location>
        <begin position="81"/>
        <end position="102"/>
    </location>
</feature>
<evidence type="ECO:0000256" key="6">
    <source>
        <dbReference type="ARBA" id="ARBA00022989"/>
    </source>
</evidence>
<dbReference type="InterPro" id="IPR038731">
    <property type="entry name" value="RgtA/B/C-like"/>
</dbReference>
<sequence>MTGVATGAPAGSRILPRFARLPVLSAAGALALVLALTAGGYGYHRDELYFRMLEPAWGYLDQPPLTPLLAKLSTLIADEPWALRLWPLLFAVASVAVVALLARELGGGAFAQGLAAWGYAFGSFTLTFGHALFTASLDLLVWPLVVLAVLRALRGWPEPAQPWWWLVAGAIVGLSLDNKLLVALLLLSLAAGILVAGPRGVLRTRWPYLGVAVMFVLGAPALVYQALNGWPQLAMGGALSSGNAGEVRVLMWPFLALLLGPLLVPIWVAGLVGLLRRAAWRSARFLAVAFGVLLVLVAIAGAQFYYPYGLLVCVYAAGCVVVADWAGSWPGRRLRRVLLVAAVAVNSVVSAVISLPIVPVDVLGATPIPAMNQSVADQVGWPAYVAQVERAALDSGADVVIASNYGEAGALDRYGGDALPPVVSGHNALAAARRPAADAEAAVVVGGQFERVRDLFARCAVVDELDSGLGVDNEEQGEPMAVCSGPVRPWAELWPSFAHLN</sequence>
<keyword evidence="5 8" id="KW-0812">Transmembrane</keyword>
<evidence type="ECO:0000256" key="8">
    <source>
        <dbReference type="SAM" id="Phobius"/>
    </source>
</evidence>
<protein>
    <submittedName>
        <fullName evidence="10">Glycosyltransferase family 39 protein</fullName>
    </submittedName>
</protein>
<evidence type="ECO:0000313" key="11">
    <source>
        <dbReference type="Proteomes" id="UP001500929"/>
    </source>
</evidence>
<organism evidence="10 11">
    <name type="scientific">Herbiconiux moechotypicola</name>
    <dbReference type="NCBI Taxonomy" id="637393"/>
    <lineage>
        <taxon>Bacteria</taxon>
        <taxon>Bacillati</taxon>
        <taxon>Actinomycetota</taxon>
        <taxon>Actinomycetes</taxon>
        <taxon>Micrococcales</taxon>
        <taxon>Microbacteriaceae</taxon>
        <taxon>Herbiconiux</taxon>
    </lineage>
</organism>
<comment type="subcellular location">
    <subcellularLocation>
        <location evidence="1">Cell membrane</location>
        <topology evidence="1">Multi-pass membrane protein</topology>
    </subcellularLocation>
</comment>
<dbReference type="PANTHER" id="PTHR33908:SF11">
    <property type="entry name" value="MEMBRANE PROTEIN"/>
    <property type="match status" value="1"/>
</dbReference>
<feature type="transmembrane region" description="Helical" evidence="8">
    <location>
        <begin position="282"/>
        <end position="302"/>
    </location>
</feature>
<keyword evidence="2" id="KW-1003">Cell membrane</keyword>